<sequence length="519" mass="56850">MATKTVDAIIIGSGIAGLMTAHLLADHMNVMIITKSDVASSNSSCAQGGMAAALGTEDDWRTHLADTIKAGANHHNESHVEMLVKRAPAMVKFLDQIGVPFDKEKDGSFRLGMEGAHQNRRIVHVNGDKTGKAFTEALINAVRAKVEILDHTMVTKLVSKNGRVIGVQTDKRNIFTKATVLATGGLGQLYQHTSNVDEATGDGFALAYRAGATLTDMEFIQFHPTLMKVGKDTIGLISEAVRGEGAKLIDKNGKRLMDDFPLKELESRDIVSREIHKALQSGNEIYLDCRDIPGFKHSFPGLAERCEKAHIDPSVTPIAVVPGAHFVSGGIETDSFGRTSIKGLYAVGEVACTGVHGANRLASNSLLEGLVFAEQVASDIQSVQSKFQLVYSEEESNITVSCHLPSISDIQIRMTKFVGIERDLTGLSEMKRWLDQYLPYAHRISKADSRVTIECKNMLIVAALVTEGAFQRTESRGGHYRLDFPKRNDQLWSRTYISLSKEKGPHISTEKRHLLLENM</sequence>
<evidence type="ECO:0000256" key="11">
    <source>
        <dbReference type="NCBIfam" id="TIGR00551"/>
    </source>
</evidence>
<name>A0A0B0IPM4_9BACI</name>
<dbReference type="Pfam" id="PF02910">
    <property type="entry name" value="Succ_DH_flav_C"/>
    <property type="match status" value="1"/>
</dbReference>
<comment type="caution">
    <text evidence="16">The sequence shown here is derived from an EMBL/GenBank/DDBJ whole genome shotgun (WGS) entry which is preliminary data.</text>
</comment>
<evidence type="ECO:0000256" key="13">
    <source>
        <dbReference type="RuleBase" id="RU362049"/>
    </source>
</evidence>
<keyword evidence="6 13" id="KW-0285">Flavoprotein</keyword>
<evidence type="ECO:0000259" key="14">
    <source>
        <dbReference type="Pfam" id="PF00890"/>
    </source>
</evidence>
<dbReference type="SUPFAM" id="SSF51905">
    <property type="entry name" value="FAD/NAD(P)-binding domain"/>
    <property type="match status" value="1"/>
</dbReference>
<dbReference type="SUPFAM" id="SSF46977">
    <property type="entry name" value="Succinate dehydrogenase/fumarate reductase flavoprotein C-terminal domain"/>
    <property type="match status" value="1"/>
</dbReference>
<dbReference type="Gene3D" id="1.20.58.100">
    <property type="entry name" value="Fumarate reductase/succinate dehydrogenase flavoprotein-like, C-terminal domain"/>
    <property type="match status" value="1"/>
</dbReference>
<evidence type="ECO:0000259" key="15">
    <source>
        <dbReference type="Pfam" id="PF02910"/>
    </source>
</evidence>
<dbReference type="STRING" id="333138.LQ50_01620"/>
<dbReference type="PANTHER" id="PTHR42716:SF2">
    <property type="entry name" value="L-ASPARTATE OXIDASE, CHLOROPLASTIC"/>
    <property type="match status" value="1"/>
</dbReference>
<keyword evidence="17" id="KW-1185">Reference proteome</keyword>
<evidence type="ECO:0000256" key="7">
    <source>
        <dbReference type="ARBA" id="ARBA00022642"/>
    </source>
</evidence>
<proteinExistence type="inferred from homology"/>
<evidence type="ECO:0000256" key="2">
    <source>
        <dbReference type="ARBA" id="ARBA00004950"/>
    </source>
</evidence>
<comment type="pathway">
    <text evidence="2 13">Cofactor biosynthesis; NAD(+) biosynthesis; iminoaspartate from L-aspartate (oxidase route): step 1/1.</text>
</comment>
<feature type="domain" description="Fumarate reductase/succinate dehydrogenase flavoprotein-like C-terminal" evidence="15">
    <location>
        <begin position="432"/>
        <end position="511"/>
    </location>
</feature>
<accession>A0A0B0IPM4</accession>
<dbReference type="EC" id="1.4.3.16" evidence="4 11"/>
<evidence type="ECO:0000256" key="9">
    <source>
        <dbReference type="ARBA" id="ARBA00023002"/>
    </source>
</evidence>
<dbReference type="Pfam" id="PF00890">
    <property type="entry name" value="FAD_binding_2"/>
    <property type="match status" value="1"/>
</dbReference>
<dbReference type="GO" id="GO:0008734">
    <property type="term" value="F:L-aspartate oxidase activity"/>
    <property type="evidence" value="ECO:0007669"/>
    <property type="project" value="UniProtKB-UniRule"/>
</dbReference>
<dbReference type="InterPro" id="IPR015939">
    <property type="entry name" value="Fum_Rdtase/Succ_DH_flav-like_C"/>
</dbReference>
<evidence type="ECO:0000313" key="17">
    <source>
        <dbReference type="Proteomes" id="UP000030832"/>
    </source>
</evidence>
<comment type="catalytic activity">
    <reaction evidence="10">
        <text>L-aspartate + O2 = iminosuccinate + H2O2</text>
        <dbReference type="Rhea" id="RHEA:25876"/>
        <dbReference type="ChEBI" id="CHEBI:15379"/>
        <dbReference type="ChEBI" id="CHEBI:16240"/>
        <dbReference type="ChEBI" id="CHEBI:29991"/>
        <dbReference type="ChEBI" id="CHEBI:77875"/>
        <dbReference type="EC" id="1.4.3.16"/>
    </reaction>
    <physiologicalReaction direction="left-to-right" evidence="10">
        <dbReference type="Rhea" id="RHEA:25877"/>
    </physiologicalReaction>
</comment>
<dbReference type="Gene3D" id="3.90.700.10">
    <property type="entry name" value="Succinate dehydrogenase/fumarate reductase flavoprotein, catalytic domain"/>
    <property type="match status" value="1"/>
</dbReference>
<dbReference type="GO" id="GO:0034628">
    <property type="term" value="P:'de novo' NAD+ biosynthetic process from L-aspartate"/>
    <property type="evidence" value="ECO:0007669"/>
    <property type="project" value="TreeGrafter"/>
</dbReference>
<reference evidence="16 17" key="1">
    <citation type="submission" date="2014-09" db="EMBL/GenBank/DDBJ databases">
        <title>Genome sequencing and annotation of Bacillus Okhensis strain Kh10-101T.</title>
        <authorList>
            <person name="Prakash J.S."/>
        </authorList>
    </citation>
    <scope>NUCLEOTIDE SEQUENCE [LARGE SCALE GENOMIC DNA]</scope>
    <source>
        <strain evidence="17">Kh10-101T</strain>
    </source>
</reference>
<evidence type="ECO:0000256" key="10">
    <source>
        <dbReference type="ARBA" id="ARBA00048305"/>
    </source>
</evidence>
<dbReference type="PIRSF" id="PIRSF000171">
    <property type="entry name" value="SDHA_APRA_LASPO"/>
    <property type="match status" value="1"/>
</dbReference>
<dbReference type="Proteomes" id="UP000030832">
    <property type="component" value="Unassembled WGS sequence"/>
</dbReference>
<dbReference type="RefSeq" id="WP_034625251.1">
    <property type="nucleotide sequence ID" value="NZ_JRJU01000001.1"/>
</dbReference>
<feature type="domain" description="FAD-dependent oxidoreductase 2 FAD-binding" evidence="14">
    <location>
        <begin position="7"/>
        <end position="366"/>
    </location>
</feature>
<evidence type="ECO:0000256" key="12">
    <source>
        <dbReference type="PIRSR" id="PIRSR000171-1"/>
    </source>
</evidence>
<keyword evidence="7 13" id="KW-0662">Pyridine nucleotide biosynthesis</keyword>
<keyword evidence="9 13" id="KW-0560">Oxidoreductase</keyword>
<dbReference type="UniPathway" id="UPA00253">
    <property type="reaction ID" value="UER00326"/>
</dbReference>
<dbReference type="PRINTS" id="PR00368">
    <property type="entry name" value="FADPNR"/>
</dbReference>
<comment type="similarity">
    <text evidence="3 13">Belongs to the FAD-dependent oxidoreductase 2 family. NadB subfamily.</text>
</comment>
<protein>
    <recommendedName>
        <fullName evidence="5 11">L-aspartate oxidase</fullName>
        <ecNumber evidence="4 11">1.4.3.16</ecNumber>
    </recommendedName>
</protein>
<feature type="active site" description="Proton acceptor" evidence="12">
    <location>
        <position position="268"/>
    </location>
</feature>
<evidence type="ECO:0000256" key="6">
    <source>
        <dbReference type="ARBA" id="ARBA00022630"/>
    </source>
</evidence>
<dbReference type="InterPro" id="IPR037099">
    <property type="entry name" value="Fum_R/Succ_DH_flav-like_C_sf"/>
</dbReference>
<keyword evidence="8 13" id="KW-0274">FAD</keyword>
<dbReference type="PANTHER" id="PTHR42716">
    <property type="entry name" value="L-ASPARTATE OXIDASE"/>
    <property type="match status" value="1"/>
</dbReference>
<dbReference type="InterPro" id="IPR036188">
    <property type="entry name" value="FAD/NAD-bd_sf"/>
</dbReference>
<comment type="cofactor">
    <cofactor evidence="1 13">
        <name>FAD</name>
        <dbReference type="ChEBI" id="CHEBI:57692"/>
    </cofactor>
</comment>
<gene>
    <name evidence="16" type="ORF">LQ50_01620</name>
</gene>
<dbReference type="InterPro" id="IPR005288">
    <property type="entry name" value="NadB"/>
</dbReference>
<comment type="function">
    <text evidence="13">Catalyzes the oxidation of L-aspartate to iminoaspartate.</text>
</comment>
<evidence type="ECO:0000256" key="5">
    <source>
        <dbReference type="ARBA" id="ARBA00021901"/>
    </source>
</evidence>
<dbReference type="GO" id="GO:0033765">
    <property type="term" value="F:steroid dehydrogenase activity, acting on the CH-CH group of donors"/>
    <property type="evidence" value="ECO:0007669"/>
    <property type="project" value="UniProtKB-ARBA"/>
</dbReference>
<evidence type="ECO:0000256" key="1">
    <source>
        <dbReference type="ARBA" id="ARBA00001974"/>
    </source>
</evidence>
<dbReference type="OrthoDB" id="9806724at2"/>
<organism evidence="16 17">
    <name type="scientific">Halalkalibacter okhensis</name>
    <dbReference type="NCBI Taxonomy" id="333138"/>
    <lineage>
        <taxon>Bacteria</taxon>
        <taxon>Bacillati</taxon>
        <taxon>Bacillota</taxon>
        <taxon>Bacilli</taxon>
        <taxon>Bacillales</taxon>
        <taxon>Bacillaceae</taxon>
        <taxon>Halalkalibacter</taxon>
    </lineage>
</organism>
<dbReference type="InterPro" id="IPR003953">
    <property type="entry name" value="FAD-dep_OxRdtase_2_FAD-bd"/>
</dbReference>
<dbReference type="Gene3D" id="3.50.50.60">
    <property type="entry name" value="FAD/NAD(P)-binding domain"/>
    <property type="match status" value="1"/>
</dbReference>
<dbReference type="EMBL" id="JRJU01000001">
    <property type="protein sequence ID" value="KHF42014.1"/>
    <property type="molecule type" value="Genomic_DNA"/>
</dbReference>
<dbReference type="AlphaFoldDB" id="A0A0B0IPM4"/>
<dbReference type="GO" id="GO:0005737">
    <property type="term" value="C:cytoplasm"/>
    <property type="evidence" value="ECO:0007669"/>
    <property type="project" value="UniProtKB-SubCell"/>
</dbReference>
<dbReference type="eggNOG" id="COG0029">
    <property type="taxonomic scope" value="Bacteria"/>
</dbReference>
<evidence type="ECO:0000256" key="8">
    <source>
        <dbReference type="ARBA" id="ARBA00022827"/>
    </source>
</evidence>
<dbReference type="InterPro" id="IPR027477">
    <property type="entry name" value="Succ_DH/fumarate_Rdtase_cat_sf"/>
</dbReference>
<dbReference type="NCBIfam" id="TIGR00551">
    <property type="entry name" value="nadB"/>
    <property type="match status" value="1"/>
</dbReference>
<evidence type="ECO:0000256" key="4">
    <source>
        <dbReference type="ARBA" id="ARBA00012173"/>
    </source>
</evidence>
<comment type="subcellular location">
    <subcellularLocation>
        <location evidence="13">Cytoplasm</location>
    </subcellularLocation>
</comment>
<evidence type="ECO:0000256" key="3">
    <source>
        <dbReference type="ARBA" id="ARBA00008562"/>
    </source>
</evidence>
<dbReference type="SUPFAM" id="SSF56425">
    <property type="entry name" value="Succinate dehydrogenase/fumarate reductase flavoprotein, catalytic domain"/>
    <property type="match status" value="1"/>
</dbReference>
<evidence type="ECO:0000313" key="16">
    <source>
        <dbReference type="EMBL" id="KHF42014.1"/>
    </source>
</evidence>